<keyword evidence="2" id="KW-0812">Transmembrane</keyword>
<evidence type="ECO:0000313" key="3">
    <source>
        <dbReference type="EMBL" id="KAK4709707.1"/>
    </source>
</evidence>
<proteinExistence type="predicted"/>
<reference evidence="3 4" key="1">
    <citation type="submission" date="2023-10" db="EMBL/GenBank/DDBJ databases">
        <title>Genome-Wide Identification Analysis in wild type Solanum Pinnatisectum Reveals Some Genes Defensing Phytophthora Infestans.</title>
        <authorList>
            <person name="Sun C."/>
        </authorList>
    </citation>
    <scope>NUCLEOTIDE SEQUENCE [LARGE SCALE GENOMIC DNA]</scope>
    <source>
        <strain evidence="3">LQN</strain>
        <tissue evidence="3">Leaf</tissue>
    </source>
</reference>
<feature type="compositionally biased region" description="Basic and acidic residues" evidence="1">
    <location>
        <begin position="176"/>
        <end position="187"/>
    </location>
</feature>
<protein>
    <recommendedName>
        <fullName evidence="5">Transmembrane protein</fullName>
    </recommendedName>
</protein>
<sequence length="290" mass="32026">MFLGEDSWLDKELKSFVLLVMGLNVSAIATGLLVLVYNDKVVFDLFNIINDEDTVKVYVFHGVSEANQAPFELEFVPNVSDSEVASYFYFSFQPYNWFSYYCASTISFYCASTIPFFYCASTIPLFYCASTLSCIITPPPCIPSYDPIIDNDPSDDEVEDKLESEGDTNEDTDVDSNVHQKYIDIRESKRHFKRSQRRSRGTTSDQINVDEKGPDIGSTPSPKASSQATTNNESGRGSGTGRVSSSIGVPTQSHGTATNTEVIQTRCAGTATTNSQSQTSSSRKTQVPRK</sequence>
<feature type="transmembrane region" description="Helical" evidence="2">
    <location>
        <begin position="16"/>
        <end position="37"/>
    </location>
</feature>
<organism evidence="3 4">
    <name type="scientific">Solanum pinnatisectum</name>
    <name type="common">tansyleaf nightshade</name>
    <dbReference type="NCBI Taxonomy" id="50273"/>
    <lineage>
        <taxon>Eukaryota</taxon>
        <taxon>Viridiplantae</taxon>
        <taxon>Streptophyta</taxon>
        <taxon>Embryophyta</taxon>
        <taxon>Tracheophyta</taxon>
        <taxon>Spermatophyta</taxon>
        <taxon>Magnoliopsida</taxon>
        <taxon>eudicotyledons</taxon>
        <taxon>Gunneridae</taxon>
        <taxon>Pentapetalae</taxon>
        <taxon>asterids</taxon>
        <taxon>lamiids</taxon>
        <taxon>Solanales</taxon>
        <taxon>Solanaceae</taxon>
        <taxon>Solanoideae</taxon>
        <taxon>Solaneae</taxon>
        <taxon>Solanum</taxon>
    </lineage>
</organism>
<evidence type="ECO:0000256" key="1">
    <source>
        <dbReference type="SAM" id="MobiDB-lite"/>
    </source>
</evidence>
<feature type="compositionally biased region" description="Polar residues" evidence="1">
    <location>
        <begin position="218"/>
        <end position="233"/>
    </location>
</feature>
<gene>
    <name evidence="3" type="ORF">R3W88_004220</name>
</gene>
<dbReference type="Proteomes" id="UP001311915">
    <property type="component" value="Unassembled WGS sequence"/>
</dbReference>
<keyword evidence="2" id="KW-1133">Transmembrane helix</keyword>
<evidence type="ECO:0008006" key="5">
    <source>
        <dbReference type="Google" id="ProtNLM"/>
    </source>
</evidence>
<accession>A0AAV9KCB1</accession>
<feature type="compositionally biased region" description="Acidic residues" evidence="1">
    <location>
        <begin position="152"/>
        <end position="174"/>
    </location>
</feature>
<dbReference type="AlphaFoldDB" id="A0AAV9KCB1"/>
<comment type="caution">
    <text evidence="3">The sequence shown here is derived from an EMBL/GenBank/DDBJ whole genome shotgun (WGS) entry which is preliminary data.</text>
</comment>
<feature type="region of interest" description="Disordered" evidence="1">
    <location>
        <begin position="146"/>
        <end position="290"/>
    </location>
</feature>
<feature type="transmembrane region" description="Helical" evidence="2">
    <location>
        <begin position="98"/>
        <end position="118"/>
    </location>
</feature>
<keyword evidence="2" id="KW-0472">Membrane</keyword>
<evidence type="ECO:0000256" key="2">
    <source>
        <dbReference type="SAM" id="Phobius"/>
    </source>
</evidence>
<dbReference type="EMBL" id="JAWPEI010000011">
    <property type="protein sequence ID" value="KAK4709707.1"/>
    <property type="molecule type" value="Genomic_DNA"/>
</dbReference>
<name>A0AAV9KCB1_9SOLN</name>
<feature type="compositionally biased region" description="Basic residues" evidence="1">
    <location>
        <begin position="188"/>
        <end position="200"/>
    </location>
</feature>
<evidence type="ECO:0000313" key="4">
    <source>
        <dbReference type="Proteomes" id="UP001311915"/>
    </source>
</evidence>
<feature type="compositionally biased region" description="Low complexity" evidence="1">
    <location>
        <begin position="270"/>
        <end position="290"/>
    </location>
</feature>
<feature type="compositionally biased region" description="Polar residues" evidence="1">
    <location>
        <begin position="250"/>
        <end position="263"/>
    </location>
</feature>
<keyword evidence="4" id="KW-1185">Reference proteome</keyword>